<feature type="transmembrane region" description="Helical" evidence="1">
    <location>
        <begin position="25"/>
        <end position="52"/>
    </location>
</feature>
<dbReference type="EMBL" id="UGJR01000002">
    <property type="protein sequence ID" value="STR42104.1"/>
    <property type="molecule type" value="Genomic_DNA"/>
</dbReference>
<sequence length="57" mass="6660">MSLLIATAVWSTVVRVFYNVLDMKYEFFIIDMSSLIVMLIIWIVVGVSIYYYTDIIS</sequence>
<protein>
    <submittedName>
        <fullName evidence="2">Uncharacterized protein</fullName>
    </submittedName>
</protein>
<evidence type="ECO:0000313" key="3">
    <source>
        <dbReference type="Proteomes" id="UP000255050"/>
    </source>
</evidence>
<comment type="caution">
    <text evidence="2">The sequence shown here is derived from an EMBL/GenBank/DDBJ whole genome shotgun (WGS) entry which is preliminary data.</text>
</comment>
<reference evidence="2 3" key="1">
    <citation type="submission" date="2018-06" db="EMBL/GenBank/DDBJ databases">
        <authorList>
            <consortium name="Pathogen Informatics"/>
            <person name="Doyle S."/>
        </authorList>
    </citation>
    <scope>NUCLEOTIDE SEQUENCE [LARGE SCALE GENOMIC DNA]</scope>
    <source>
        <strain evidence="2 3">NCTC11694</strain>
    </source>
</reference>
<accession>A0A7H4M128</accession>
<evidence type="ECO:0000313" key="2">
    <source>
        <dbReference type="EMBL" id="STR42104.1"/>
    </source>
</evidence>
<evidence type="ECO:0000256" key="1">
    <source>
        <dbReference type="SAM" id="Phobius"/>
    </source>
</evidence>
<organism evidence="2 3">
    <name type="scientific">Klebsiella michiganensis</name>
    <dbReference type="NCBI Taxonomy" id="1134687"/>
    <lineage>
        <taxon>Bacteria</taxon>
        <taxon>Pseudomonadati</taxon>
        <taxon>Pseudomonadota</taxon>
        <taxon>Gammaproteobacteria</taxon>
        <taxon>Enterobacterales</taxon>
        <taxon>Enterobacteriaceae</taxon>
        <taxon>Klebsiella/Raoultella group</taxon>
        <taxon>Klebsiella</taxon>
    </lineage>
</organism>
<keyword evidence="1" id="KW-1133">Transmembrane helix</keyword>
<name>A0A7H4M128_9ENTR</name>
<keyword evidence="1" id="KW-0472">Membrane</keyword>
<dbReference type="AlphaFoldDB" id="A0A7H4M128"/>
<keyword evidence="1" id="KW-0812">Transmembrane</keyword>
<gene>
    <name evidence="2" type="ORF">NCTC11694_03313</name>
</gene>
<dbReference type="Proteomes" id="UP000255050">
    <property type="component" value="Unassembled WGS sequence"/>
</dbReference>
<proteinExistence type="predicted"/>